<dbReference type="RefSeq" id="WP_079182307.1">
    <property type="nucleotide sequence ID" value="NZ_FRBK01000023.1"/>
</dbReference>
<dbReference type="SUPFAM" id="SSF51905">
    <property type="entry name" value="FAD/NAD(P)-binding domain"/>
    <property type="match status" value="1"/>
</dbReference>
<protein>
    <submittedName>
        <fullName evidence="7">FAD dependent oxidoreductase</fullName>
    </submittedName>
</protein>
<evidence type="ECO:0000256" key="2">
    <source>
        <dbReference type="ARBA" id="ARBA00022723"/>
    </source>
</evidence>
<evidence type="ECO:0000256" key="5">
    <source>
        <dbReference type="ARBA" id="ARBA00023014"/>
    </source>
</evidence>
<reference evidence="8" key="1">
    <citation type="submission" date="2016-11" db="EMBL/GenBank/DDBJ databases">
        <authorList>
            <person name="Jaros S."/>
            <person name="Januszkiewicz K."/>
            <person name="Wedrychowicz H."/>
        </authorList>
    </citation>
    <scope>NUCLEOTIDE SEQUENCE [LARGE SCALE GENOMIC DNA]</scope>
    <source>
        <strain evidence="8">CGMCC 4.3555</strain>
    </source>
</reference>
<evidence type="ECO:0000256" key="4">
    <source>
        <dbReference type="ARBA" id="ARBA00023004"/>
    </source>
</evidence>
<dbReference type="GO" id="GO:0016491">
    <property type="term" value="F:oxidoreductase activity"/>
    <property type="evidence" value="ECO:0007669"/>
    <property type="project" value="UniProtKB-KW"/>
</dbReference>
<name>A0A9X8QZ47_9ACTN</name>
<dbReference type="GO" id="GO:0051539">
    <property type="term" value="F:4 iron, 4 sulfur cluster binding"/>
    <property type="evidence" value="ECO:0007669"/>
    <property type="project" value="UniProtKB-KW"/>
</dbReference>
<feature type="region of interest" description="Disordered" evidence="6">
    <location>
        <begin position="1"/>
        <end position="20"/>
    </location>
</feature>
<dbReference type="AlphaFoldDB" id="A0A9X8QZ47"/>
<dbReference type="InterPro" id="IPR039650">
    <property type="entry name" value="HdrA-like"/>
</dbReference>
<organism evidence="7 8">
    <name type="scientific">Streptomyces yunnanensis</name>
    <dbReference type="NCBI Taxonomy" id="156453"/>
    <lineage>
        <taxon>Bacteria</taxon>
        <taxon>Bacillati</taxon>
        <taxon>Actinomycetota</taxon>
        <taxon>Actinomycetes</taxon>
        <taxon>Kitasatosporales</taxon>
        <taxon>Streptomycetaceae</taxon>
        <taxon>Streptomyces</taxon>
    </lineage>
</organism>
<evidence type="ECO:0000256" key="6">
    <source>
        <dbReference type="SAM" id="MobiDB-lite"/>
    </source>
</evidence>
<dbReference type="InterPro" id="IPR036188">
    <property type="entry name" value="FAD/NAD-bd_sf"/>
</dbReference>
<evidence type="ECO:0000256" key="3">
    <source>
        <dbReference type="ARBA" id="ARBA00023002"/>
    </source>
</evidence>
<evidence type="ECO:0000313" key="7">
    <source>
        <dbReference type="EMBL" id="SHN19122.1"/>
    </source>
</evidence>
<sequence>MTAMDSTRYPTPENPADRPARYTEELHADLVVVGGGLAGLCMALAAAREGADTVLVHDRPVLGGNSSSEVRVVPAGTAHFSAWARETGIVEELLLEDRATNHAQFWEGGLTNCGWDLTLWNAARQQPRLRTVLNASVRTVHVMGTDADKGGPAGQGITISRVDAVQLTTEKELRLCARQFADCTGNGTVGYLAGADWDYGREARHEYGEPLAPAVRDFSTSGSTITLRARDTGRPVCYTPPTWAEPYDAQHPIGPFRELRNIHRKEFGGFWWLEIGYPFHQVTGAEEVRDELLRHALGVWNYLKNHHPRRRALANYALEWIGSLPGRRESRRLLGDVVLSEWDCHEDGVWPDRIASVGWYLDLHAKGGLLNKSEPGEPSKADVDYRHWTRVPPFSVPLRACYSRNVTNLWLGGRCLSATHVALGALRVQQILGMLGQATGVAAAYALLGGLTPQQTADPDDKHIDRVQQRLLRSDVRIHGMRERPVTGLEVAVTADSQAPLDFGAPDPAQARRLHVPQALVFPVSTGRLRTAAVRLRNDGRTMATIGWHLAEVPTLWTRTDGEPVAHGTVDVPPGTAEVTLPLEAVVRPGRLHRLSLSPLAGAAAPDAAAVHWITATDQPPGTTAQYLHTTDDGPTAEAHSHGVPAAGEIALPAYRHWCQDKWTAFTLRTDPVQYPYGPENAVTGRHWPETGPQLWMSDPQASLPQSLELSYPRPLTFDEVRLRFDTDLNARISSAPGLWRPPQCVSAYRVLSRPGPHQPWRELHRAEDNYHRLNVIRLPSAVRARQVRVEVLAVGPPEPRRFTEEETACWREDGRRAARSTRPPGCRIYSVGLYHEDALL</sequence>
<evidence type="ECO:0000256" key="1">
    <source>
        <dbReference type="ARBA" id="ARBA00022485"/>
    </source>
</evidence>
<comment type="caution">
    <text evidence="7">The sequence shown here is derived from an EMBL/GenBank/DDBJ whole genome shotgun (WGS) entry which is preliminary data.</text>
</comment>
<dbReference type="GO" id="GO:0046872">
    <property type="term" value="F:metal ion binding"/>
    <property type="evidence" value="ECO:0007669"/>
    <property type="project" value="UniProtKB-KW"/>
</dbReference>
<proteinExistence type="predicted"/>
<dbReference type="EMBL" id="FRBK01000023">
    <property type="protein sequence ID" value="SHN19122.1"/>
    <property type="molecule type" value="Genomic_DNA"/>
</dbReference>
<dbReference type="Pfam" id="PF12831">
    <property type="entry name" value="FAD_oxidored"/>
    <property type="match status" value="1"/>
</dbReference>
<dbReference type="Gene3D" id="3.50.50.60">
    <property type="entry name" value="FAD/NAD(P)-binding domain"/>
    <property type="match status" value="1"/>
</dbReference>
<keyword evidence="2" id="KW-0479">Metal-binding</keyword>
<keyword evidence="3" id="KW-0560">Oxidoreductase</keyword>
<keyword evidence="1" id="KW-0004">4Fe-4S</keyword>
<dbReference type="PANTHER" id="PTHR43498">
    <property type="entry name" value="FERREDOXIN:COB-COM HETERODISULFIDE REDUCTASE SUBUNIT A"/>
    <property type="match status" value="1"/>
</dbReference>
<keyword evidence="5" id="KW-0411">Iron-sulfur</keyword>
<evidence type="ECO:0000313" key="8">
    <source>
        <dbReference type="Proteomes" id="UP000184388"/>
    </source>
</evidence>
<accession>A0A9X8QZ47</accession>
<dbReference type="PANTHER" id="PTHR43498:SF1">
    <property type="entry name" value="COB--COM HETERODISULFIDE REDUCTASE IRON-SULFUR SUBUNIT A"/>
    <property type="match status" value="1"/>
</dbReference>
<keyword evidence="4" id="KW-0408">Iron</keyword>
<dbReference type="Proteomes" id="UP000184388">
    <property type="component" value="Unassembled WGS sequence"/>
</dbReference>
<gene>
    <name evidence="7" type="ORF">SAMN05216268_12327</name>
</gene>